<evidence type="ECO:0000313" key="2">
    <source>
        <dbReference type="EMBL" id="QIW79429.1"/>
    </source>
</evidence>
<dbReference type="AlphaFoldDB" id="A0A6H0WHI7"/>
<evidence type="ECO:0000259" key="1">
    <source>
        <dbReference type="Pfam" id="PF13274"/>
    </source>
</evidence>
<gene>
    <name evidence="2" type="ORF">G4P54_06295</name>
</gene>
<organism evidence="2 3">
    <name type="scientific">Bacillus tequilensis</name>
    <dbReference type="NCBI Taxonomy" id="227866"/>
    <lineage>
        <taxon>Bacteria</taxon>
        <taxon>Bacillati</taxon>
        <taxon>Bacillota</taxon>
        <taxon>Bacilli</taxon>
        <taxon>Bacillales</taxon>
        <taxon>Bacillaceae</taxon>
        <taxon>Bacillus</taxon>
    </lineage>
</organism>
<dbReference type="Pfam" id="PF13274">
    <property type="entry name" value="SocA_Panacea"/>
    <property type="match status" value="1"/>
</dbReference>
<protein>
    <submittedName>
        <fullName evidence="2">DUF4065 domain-containing protein</fullName>
    </submittedName>
</protein>
<dbReference type="RefSeq" id="WP_167872122.1">
    <property type="nucleotide sequence ID" value="NZ_CP048852.1"/>
</dbReference>
<dbReference type="Proteomes" id="UP000501914">
    <property type="component" value="Chromosome"/>
</dbReference>
<name>A0A6H0WHI7_9BACI</name>
<proteinExistence type="predicted"/>
<accession>A0A6H0WHI7</accession>
<dbReference type="InterPro" id="IPR025272">
    <property type="entry name" value="SocA_Panacea"/>
</dbReference>
<evidence type="ECO:0000313" key="3">
    <source>
        <dbReference type="Proteomes" id="UP000501914"/>
    </source>
</evidence>
<reference evidence="2 3" key="1">
    <citation type="submission" date="2020-02" db="EMBL/GenBank/DDBJ databases">
        <title>Genome sequencing, annotation and comparative genomic analysis of Bacillus tequilensis EA-CB0015, an effective biological control agent against Pseudocercospora fijiensis in banana plants.</title>
        <authorList>
            <person name="Cuellar-Gaviria T.Z."/>
            <person name="Ju K.-S."/>
            <person name="Villegas-Escobar V."/>
        </authorList>
    </citation>
    <scope>NUCLEOTIDE SEQUENCE [LARGE SCALE GENOMIC DNA]</scope>
    <source>
        <strain evidence="2 3">EA-CB0015</strain>
    </source>
</reference>
<dbReference type="KEGG" id="bteq:G4P54_06295"/>
<feature type="domain" description="Antitoxin SocA-like Panacea" evidence="1">
    <location>
        <begin position="113"/>
        <end position="224"/>
    </location>
</feature>
<sequence length="249" mass="29014">MAFHFIAIVSDFSGGRRYGWHYSSEDQLDKEYIKLFITRIKKECGHVQFGIHKLTTDDISWDSVVQMDSFFDDVIITNRIDDFIEVVSNDQQLSAYDVAKFVLAIYPVSHLKLQKLLYYIYSEFLLRTGSKLFKDPIVAFKYGPVVEDIFHRYRIHGSSQIDYKEDETFLLRTQEVAYTPSLIKIWTSEYGTAALQCIKDTLLKYGELDAFHLVDKTHQEGGPWARAYKPGQNCEITDDLIIQYHQYAT</sequence>
<keyword evidence="3" id="KW-1185">Reference proteome</keyword>
<dbReference type="EMBL" id="CP048852">
    <property type="protein sequence ID" value="QIW79429.1"/>
    <property type="molecule type" value="Genomic_DNA"/>
</dbReference>